<keyword evidence="2" id="KW-0378">Hydrolase</keyword>
<gene>
    <name evidence="2" type="ORF">AVDCRST_MAG93-2666</name>
</gene>
<dbReference type="AlphaFoldDB" id="A0A6J4J6N9"/>
<dbReference type="InterPro" id="IPR051531">
    <property type="entry name" value="N-acetyltransferase"/>
</dbReference>
<proteinExistence type="predicted"/>
<dbReference type="GO" id="GO:0016747">
    <property type="term" value="F:acyltransferase activity, transferring groups other than amino-acyl groups"/>
    <property type="evidence" value="ECO:0007669"/>
    <property type="project" value="InterPro"/>
</dbReference>
<feature type="domain" description="N-acetyltransferase" evidence="1">
    <location>
        <begin position="9"/>
        <end position="168"/>
    </location>
</feature>
<protein>
    <submittedName>
        <fullName evidence="2">Protein export cytoplasm protein SecA ATPase RNA helicase</fullName>
    </submittedName>
</protein>
<keyword evidence="2" id="KW-0347">Helicase</keyword>
<dbReference type="InterPro" id="IPR016181">
    <property type="entry name" value="Acyl_CoA_acyltransferase"/>
</dbReference>
<dbReference type="Gene3D" id="3.40.630.30">
    <property type="match status" value="1"/>
</dbReference>
<dbReference type="SUPFAM" id="SSF55729">
    <property type="entry name" value="Acyl-CoA N-acyltransferases (Nat)"/>
    <property type="match status" value="1"/>
</dbReference>
<evidence type="ECO:0000313" key="2">
    <source>
        <dbReference type="EMBL" id="CAA9271785.1"/>
    </source>
</evidence>
<organism evidence="2">
    <name type="scientific">uncultured Chloroflexia bacterium</name>
    <dbReference type="NCBI Taxonomy" id="1672391"/>
    <lineage>
        <taxon>Bacteria</taxon>
        <taxon>Bacillati</taxon>
        <taxon>Chloroflexota</taxon>
        <taxon>Chloroflexia</taxon>
        <taxon>environmental samples</taxon>
    </lineage>
</organism>
<evidence type="ECO:0000259" key="1">
    <source>
        <dbReference type="PROSITE" id="PS51186"/>
    </source>
</evidence>
<dbReference type="GO" id="GO:0004386">
    <property type="term" value="F:helicase activity"/>
    <property type="evidence" value="ECO:0007669"/>
    <property type="project" value="UniProtKB-KW"/>
</dbReference>
<dbReference type="PANTHER" id="PTHR43792:SF1">
    <property type="entry name" value="N-ACETYLTRANSFERASE DOMAIN-CONTAINING PROTEIN"/>
    <property type="match status" value="1"/>
</dbReference>
<dbReference type="Pfam" id="PF13302">
    <property type="entry name" value="Acetyltransf_3"/>
    <property type="match status" value="1"/>
</dbReference>
<sequence length="168" mass="18886">MDLIETERLVLRQQTLEDAAFILALMNDPEWFRYIGDRGIRTYEEARAYIQEGALKMYDRHDFGLYLMELKGDRTPVGICGLIKRDSLDDVDLGFALARAYRGNGYAREAAAATVAYARDVVGLCRVVAIVSPDNTDSLRLLEGLGFSFERLIDYPTGDRVNLLALAI</sequence>
<reference evidence="2" key="1">
    <citation type="submission" date="2020-02" db="EMBL/GenBank/DDBJ databases">
        <authorList>
            <person name="Meier V. D."/>
        </authorList>
    </citation>
    <scope>NUCLEOTIDE SEQUENCE</scope>
    <source>
        <strain evidence="2">AVDCRST_MAG93</strain>
    </source>
</reference>
<dbReference type="PROSITE" id="PS51186">
    <property type="entry name" value="GNAT"/>
    <property type="match status" value="1"/>
</dbReference>
<dbReference type="PANTHER" id="PTHR43792">
    <property type="entry name" value="GNAT FAMILY, PUTATIVE (AFU_ORTHOLOGUE AFUA_3G00765)-RELATED-RELATED"/>
    <property type="match status" value="1"/>
</dbReference>
<dbReference type="EMBL" id="CADCTR010000911">
    <property type="protein sequence ID" value="CAA9271785.1"/>
    <property type="molecule type" value="Genomic_DNA"/>
</dbReference>
<accession>A0A6J4J6N9</accession>
<keyword evidence="2" id="KW-0547">Nucleotide-binding</keyword>
<name>A0A6J4J6N9_9CHLR</name>
<keyword evidence="2" id="KW-0067">ATP-binding</keyword>
<dbReference type="InterPro" id="IPR000182">
    <property type="entry name" value="GNAT_dom"/>
</dbReference>